<reference evidence="1" key="1">
    <citation type="submission" date="2020-04" db="EMBL/GenBank/DDBJ databases">
        <authorList>
            <person name="Chiriac C."/>
            <person name="Salcher M."/>
            <person name="Ghai R."/>
            <person name="Kavagutti S V."/>
        </authorList>
    </citation>
    <scope>NUCLEOTIDE SEQUENCE</scope>
</reference>
<dbReference type="EMBL" id="LR796195">
    <property type="protein sequence ID" value="CAB4126425.1"/>
    <property type="molecule type" value="Genomic_DNA"/>
</dbReference>
<gene>
    <name evidence="1" type="ORF">UFOVP88_54</name>
</gene>
<evidence type="ECO:0000313" key="1">
    <source>
        <dbReference type="EMBL" id="CAB4126425.1"/>
    </source>
</evidence>
<protein>
    <submittedName>
        <fullName evidence="1">Uncharacterized protein</fullName>
    </submittedName>
</protein>
<organism evidence="1">
    <name type="scientific">uncultured Caudovirales phage</name>
    <dbReference type="NCBI Taxonomy" id="2100421"/>
    <lineage>
        <taxon>Viruses</taxon>
        <taxon>Duplodnaviria</taxon>
        <taxon>Heunggongvirae</taxon>
        <taxon>Uroviricota</taxon>
        <taxon>Caudoviricetes</taxon>
        <taxon>Peduoviridae</taxon>
        <taxon>Maltschvirus</taxon>
        <taxon>Maltschvirus maltsch</taxon>
    </lineage>
</organism>
<name>A0A6J5KYT0_9CAUD</name>
<accession>A0A6J5KYT0</accession>
<sequence>MIVQNDCSKIHDFAEMFYQNLDNPIVISDDHKLWINEQINTYRKKKIKINLDKITIKFNEKFNETKTKNDIINICQIRLNDKRISCVKTQDKNIGKVVEKIFPYVEKEANKESRKRTVTFNELSLDGLEWVEWQ</sequence>
<proteinExistence type="predicted"/>